<comment type="caution">
    <text evidence="2">The sequence shown here is derived from an EMBL/GenBank/DDBJ whole genome shotgun (WGS) entry which is preliminary data.</text>
</comment>
<evidence type="ECO:0000313" key="3">
    <source>
        <dbReference type="Proteomes" id="UP001432146"/>
    </source>
</evidence>
<evidence type="ECO:0000313" key="2">
    <source>
        <dbReference type="EMBL" id="KAK9308342.1"/>
    </source>
</evidence>
<keyword evidence="3" id="KW-1185">Reference proteome</keyword>
<dbReference type="Proteomes" id="UP001432146">
    <property type="component" value="Unassembled WGS sequence"/>
</dbReference>
<dbReference type="AlphaFoldDB" id="A0AAW1AEN0"/>
<feature type="region of interest" description="Disordered" evidence="1">
    <location>
        <begin position="257"/>
        <end position="279"/>
    </location>
</feature>
<gene>
    <name evidence="2" type="ORF">QLX08_001759</name>
</gene>
<dbReference type="EMBL" id="JAWNGG020000022">
    <property type="protein sequence ID" value="KAK9308342.1"/>
    <property type="molecule type" value="Genomic_DNA"/>
</dbReference>
<reference evidence="2 3" key="1">
    <citation type="submission" date="2024-05" db="EMBL/GenBank/DDBJ databases">
        <title>The nuclear and mitochondrial genome assemblies of Tetragonisca angustula (Apidae: Meliponini), a tiny yet remarkable pollinator in the Neotropics.</title>
        <authorList>
            <person name="Ferrari R."/>
            <person name="Ricardo P.C."/>
            <person name="Dias F.C."/>
            <person name="Araujo N.S."/>
            <person name="Soares D.O."/>
            <person name="Zhou Q.-S."/>
            <person name="Zhu C.-D."/>
            <person name="Coutinho L."/>
            <person name="Airas M.C."/>
            <person name="Batista T.M."/>
        </authorList>
    </citation>
    <scope>NUCLEOTIDE SEQUENCE [LARGE SCALE GENOMIC DNA]</scope>
    <source>
        <strain evidence="2">ASF017062</strain>
        <tissue evidence="2">Abdomen</tissue>
    </source>
</reference>
<organism evidence="2 3">
    <name type="scientific">Tetragonisca angustula</name>
    <dbReference type="NCBI Taxonomy" id="166442"/>
    <lineage>
        <taxon>Eukaryota</taxon>
        <taxon>Metazoa</taxon>
        <taxon>Ecdysozoa</taxon>
        <taxon>Arthropoda</taxon>
        <taxon>Hexapoda</taxon>
        <taxon>Insecta</taxon>
        <taxon>Pterygota</taxon>
        <taxon>Neoptera</taxon>
        <taxon>Endopterygota</taxon>
        <taxon>Hymenoptera</taxon>
        <taxon>Apocrita</taxon>
        <taxon>Aculeata</taxon>
        <taxon>Apoidea</taxon>
        <taxon>Anthophila</taxon>
        <taxon>Apidae</taxon>
        <taxon>Tetragonisca</taxon>
    </lineage>
</organism>
<protein>
    <submittedName>
        <fullName evidence="2">Uncharacterized protein</fullName>
    </submittedName>
</protein>
<sequence length="458" mass="53459">MIKLEILYSLKYGVIENYIKHIVFQLYLSFSYIFGAIFSSRTENTEIEQINLNNDYCEKEDNEFLKKLQNFTSTFKDNNGEISCDDFNENIDNDEMATAKEDSDSSNEEWSDAKDVMTMNISLDRENGIPHIALEEQCISTKNKDLSSMFPKQTEEITKQNNFFHDKENDHSFNDFSIISRLKQDRIKGLKRKTLTEFTVNVNVKKQKIVFDEEKTENHIEYKNESKLREEKCSFLQNDSTQYKSYSSRTPKRYLKRKNIKYKKTTQTGSSDSSDDDDEILPIKAKPFKRRFYKHLINLAIRQSQNENMDEELNYMADNEDSIDGFLQITHERISVFKTSFSTNSGFEKRASETSSTNIITEKWSMTLPGRINSSPRCRRAPPGFPELPQNPPLMNYIFDPQFMSSSNNNNDPISSHPKSMAIIPPAPSPMRHLYYQYPEFMDLPMHVNSSRTLNDTI</sequence>
<evidence type="ECO:0000256" key="1">
    <source>
        <dbReference type="SAM" id="MobiDB-lite"/>
    </source>
</evidence>
<accession>A0AAW1AEN0</accession>
<name>A0AAW1AEN0_9HYME</name>
<proteinExistence type="predicted"/>